<sequence>MGGVMTTSSSLLSIPFIRHHVVKVTSLLIAASMPILKVILMTAVGSILALERIGILTEDATKHFTNFGSICFWSYVYNIVRISSKNSASNNTNENIEISRTAEMEAKISEDMPHSLTHSSPEEHVVVLPSNASEQRVKEEEYSSADDPRDTIIPGFLPFYPQLWSSSL</sequence>
<gene>
    <name evidence="3" type="ORF">Sjap_019510</name>
</gene>
<keyword evidence="2" id="KW-0812">Transmembrane</keyword>
<dbReference type="EMBL" id="JBBNAE010000008">
    <property type="protein sequence ID" value="KAK9102256.1"/>
    <property type="molecule type" value="Genomic_DNA"/>
</dbReference>
<organism evidence="3 4">
    <name type="scientific">Stephania japonica</name>
    <dbReference type="NCBI Taxonomy" id="461633"/>
    <lineage>
        <taxon>Eukaryota</taxon>
        <taxon>Viridiplantae</taxon>
        <taxon>Streptophyta</taxon>
        <taxon>Embryophyta</taxon>
        <taxon>Tracheophyta</taxon>
        <taxon>Spermatophyta</taxon>
        <taxon>Magnoliopsida</taxon>
        <taxon>Ranunculales</taxon>
        <taxon>Menispermaceae</taxon>
        <taxon>Menispermoideae</taxon>
        <taxon>Cissampelideae</taxon>
        <taxon>Stephania</taxon>
    </lineage>
</organism>
<evidence type="ECO:0000256" key="2">
    <source>
        <dbReference type="SAM" id="Phobius"/>
    </source>
</evidence>
<name>A0AAP0HZE9_9MAGN</name>
<feature type="compositionally biased region" description="Basic and acidic residues" evidence="1">
    <location>
        <begin position="135"/>
        <end position="148"/>
    </location>
</feature>
<proteinExistence type="predicted"/>
<feature type="region of interest" description="Disordered" evidence="1">
    <location>
        <begin position="128"/>
        <end position="148"/>
    </location>
</feature>
<evidence type="ECO:0000313" key="3">
    <source>
        <dbReference type="EMBL" id="KAK9102256.1"/>
    </source>
</evidence>
<keyword evidence="4" id="KW-1185">Reference proteome</keyword>
<evidence type="ECO:0000256" key="1">
    <source>
        <dbReference type="SAM" id="MobiDB-lite"/>
    </source>
</evidence>
<keyword evidence="2" id="KW-1133">Transmembrane helix</keyword>
<comment type="caution">
    <text evidence="3">The sequence shown here is derived from an EMBL/GenBank/DDBJ whole genome shotgun (WGS) entry which is preliminary data.</text>
</comment>
<reference evidence="3 4" key="1">
    <citation type="submission" date="2024-01" db="EMBL/GenBank/DDBJ databases">
        <title>Genome assemblies of Stephania.</title>
        <authorList>
            <person name="Yang L."/>
        </authorList>
    </citation>
    <scope>NUCLEOTIDE SEQUENCE [LARGE SCALE GENOMIC DNA]</scope>
    <source>
        <strain evidence="3">QJT</strain>
        <tissue evidence="3">Leaf</tissue>
    </source>
</reference>
<evidence type="ECO:0000313" key="4">
    <source>
        <dbReference type="Proteomes" id="UP001417504"/>
    </source>
</evidence>
<feature type="transmembrane region" description="Helical" evidence="2">
    <location>
        <begin position="27"/>
        <end position="50"/>
    </location>
</feature>
<dbReference type="Proteomes" id="UP001417504">
    <property type="component" value="Unassembled WGS sequence"/>
</dbReference>
<keyword evidence="2" id="KW-0472">Membrane</keyword>
<accession>A0AAP0HZE9</accession>
<protein>
    <submittedName>
        <fullName evidence="3">Uncharacterized protein</fullName>
    </submittedName>
</protein>
<dbReference type="AlphaFoldDB" id="A0AAP0HZE9"/>